<dbReference type="NCBIfam" id="TIGR02678">
    <property type="entry name" value="TIGR02678 family protein"/>
    <property type="match status" value="1"/>
</dbReference>
<dbReference type="EMBL" id="WJBC01000010">
    <property type="protein sequence ID" value="MBC3804427.1"/>
    <property type="molecule type" value="Genomic_DNA"/>
</dbReference>
<reference evidence="1 2" key="1">
    <citation type="journal article" date="2020" name="mSystems">
        <title>Defining Genomic and Predicted Metabolic Features of the Acetobacterium Genus.</title>
        <authorList>
            <person name="Ross D.E."/>
            <person name="Marshall C.W."/>
            <person name="Gulliver D."/>
            <person name="May H.D."/>
            <person name="Norman R.S."/>
        </authorList>
    </citation>
    <scope>NUCLEOTIDE SEQUENCE [LARGE SCALE GENOMIC DNA]</scope>
    <source>
        <strain evidence="1 2">DSM 8238</strain>
    </source>
</reference>
<dbReference type="RefSeq" id="WP_186842314.1">
    <property type="nucleotide sequence ID" value="NZ_WJBC01000010.1"/>
</dbReference>
<comment type="caution">
    <text evidence="1">The sequence shown here is derived from an EMBL/GenBank/DDBJ whole genome shotgun (WGS) entry which is preliminary data.</text>
</comment>
<gene>
    <name evidence="1" type="ORF">GH808_08280</name>
</gene>
<name>A0ABR6WUY3_9FIRM</name>
<proteinExistence type="predicted"/>
<accession>A0ABR6WUY3</accession>
<dbReference type="InterPro" id="IPR013494">
    <property type="entry name" value="CHP02678"/>
</dbReference>
<keyword evidence="2" id="KW-1185">Reference proteome</keyword>
<protein>
    <submittedName>
        <fullName evidence="1">TIGR02678 family protein</fullName>
    </submittedName>
</protein>
<sequence>MKELEMLLDNYWIIKDDDKELFYRVKDSILQFKAFLNEKLGYRILMNQHLIKLEKIPGSAESFMGIVEFNDPTEYVLLCLLLMFLEDKSREEQFVLSEITEFIEGNYIGTEKIDWTLYKYRKHFIKVLRFAQNMGMIKVDDGDEQMFAHHSDTEVLYESTGFSRYFVRHFTSDIMGFSDYQEMENPEWGEVKMDRGLIRRQRVYRKLLMEPAVYNRGGEDADYDYIKKQRGLIENDIQKYLDYNLHVHKNAAMVIVPSDKNLKDTFPDAKAISDITLLLNGCIRKGIEEGKWAVNQKGSVIISRTAFETMVVELKELAGRGWSKEYREMTVSSLTNSLLDYMESFKMLKLMLDGREIEILSLAGKLMGEYPKDFGQLEEKQDAK</sequence>
<evidence type="ECO:0000313" key="1">
    <source>
        <dbReference type="EMBL" id="MBC3804427.1"/>
    </source>
</evidence>
<organism evidence="1 2">
    <name type="scientific">Acetobacterium fimetarium</name>
    <dbReference type="NCBI Taxonomy" id="52691"/>
    <lineage>
        <taxon>Bacteria</taxon>
        <taxon>Bacillati</taxon>
        <taxon>Bacillota</taxon>
        <taxon>Clostridia</taxon>
        <taxon>Eubacteriales</taxon>
        <taxon>Eubacteriaceae</taxon>
        <taxon>Acetobacterium</taxon>
    </lineage>
</organism>
<dbReference type="Proteomes" id="UP000603234">
    <property type="component" value="Unassembled WGS sequence"/>
</dbReference>
<evidence type="ECO:0000313" key="2">
    <source>
        <dbReference type="Proteomes" id="UP000603234"/>
    </source>
</evidence>
<dbReference type="Pfam" id="PF09661">
    <property type="entry name" value="DUF2398"/>
    <property type="match status" value="1"/>
</dbReference>